<evidence type="ECO:0000256" key="4">
    <source>
        <dbReference type="ARBA" id="ARBA00022837"/>
    </source>
</evidence>
<dbReference type="PANTHER" id="PTHR24028:SF146">
    <property type="entry name" value="CADHERIN 96CB, ISOFORM D-RELATED"/>
    <property type="match status" value="1"/>
</dbReference>
<dbReference type="Gene3D" id="2.60.40.60">
    <property type="entry name" value="Cadherins"/>
    <property type="match status" value="2"/>
</dbReference>
<dbReference type="InterPro" id="IPR015919">
    <property type="entry name" value="Cadherin-like_sf"/>
</dbReference>
<evidence type="ECO:0000256" key="8">
    <source>
        <dbReference type="ARBA" id="ARBA00023180"/>
    </source>
</evidence>
<dbReference type="InterPro" id="IPR050174">
    <property type="entry name" value="Protocadherin/Cadherin-CA"/>
</dbReference>
<evidence type="ECO:0000256" key="6">
    <source>
        <dbReference type="ARBA" id="ARBA00022989"/>
    </source>
</evidence>
<proteinExistence type="predicted"/>
<evidence type="ECO:0000256" key="1">
    <source>
        <dbReference type="ARBA" id="ARBA00004167"/>
    </source>
</evidence>
<accession>A0AAE1CWX7</accession>
<evidence type="ECO:0000256" key="5">
    <source>
        <dbReference type="ARBA" id="ARBA00022889"/>
    </source>
</evidence>
<dbReference type="InterPro" id="IPR020894">
    <property type="entry name" value="Cadherin_CS"/>
</dbReference>
<evidence type="ECO:0000313" key="14">
    <source>
        <dbReference type="Proteomes" id="UP001283361"/>
    </source>
</evidence>
<dbReference type="GO" id="GO:0005886">
    <property type="term" value="C:plasma membrane"/>
    <property type="evidence" value="ECO:0007669"/>
    <property type="project" value="InterPro"/>
</dbReference>
<name>A0AAE1CWX7_9GAST</name>
<dbReference type="SUPFAM" id="SSF49313">
    <property type="entry name" value="Cadherin-like"/>
    <property type="match status" value="2"/>
</dbReference>
<keyword evidence="8" id="KW-0325">Glycoprotein</keyword>
<comment type="caution">
    <text evidence="13">The sequence shown here is derived from an EMBL/GenBank/DDBJ whole genome shotgun (WGS) entry which is preliminary data.</text>
</comment>
<organism evidence="13 14">
    <name type="scientific">Elysia crispata</name>
    <name type="common">lettuce slug</name>
    <dbReference type="NCBI Taxonomy" id="231223"/>
    <lineage>
        <taxon>Eukaryota</taxon>
        <taxon>Metazoa</taxon>
        <taxon>Spiralia</taxon>
        <taxon>Lophotrochozoa</taxon>
        <taxon>Mollusca</taxon>
        <taxon>Gastropoda</taxon>
        <taxon>Heterobranchia</taxon>
        <taxon>Euthyneura</taxon>
        <taxon>Panpulmonata</taxon>
        <taxon>Sacoglossa</taxon>
        <taxon>Placobranchoidea</taxon>
        <taxon>Plakobranchidae</taxon>
        <taxon>Elysia</taxon>
    </lineage>
</organism>
<dbReference type="Pfam" id="PF08266">
    <property type="entry name" value="Cadherin_2"/>
    <property type="match status" value="1"/>
</dbReference>
<dbReference type="AlphaFoldDB" id="A0AAE1CWX7"/>
<dbReference type="PROSITE" id="PS00232">
    <property type="entry name" value="CADHERIN_1"/>
    <property type="match status" value="1"/>
</dbReference>
<protein>
    <recommendedName>
        <fullName evidence="12">Cadherin domain-containing protein</fullName>
    </recommendedName>
</protein>
<sequence>MALIAHLVSLSAFILIHLSLIKVGAEDPTVVFTVEEGISAGLEVGSLGDDDVLPLGLDPGVRVALKYSLLPRGYPRSSLFRVAEDSGQVFTREKLDRESLCGYDPVCDLDIQVAVQSAISQFFKKVKVTIRVTDINDNEPTFPRQSISLSMLENVAVGTAFPLEEAEDLDLGINGVQVYEFLPSNDGSEDFFTVNLTKSDVGRNVADASGGVPNPPPVLDNPCSTERIQECHSSFRLSSWPSEATERGQNAGRIPPENDGPTEQQMGLAQTKGHRKSMSPHLPGFILPPPRSGRVVIRDLNLFNSDASLT</sequence>
<feature type="chain" id="PRO_5041922939" description="Cadherin domain-containing protein" evidence="11">
    <location>
        <begin position="26"/>
        <end position="310"/>
    </location>
</feature>
<dbReference type="CDD" id="cd11304">
    <property type="entry name" value="Cadherin_repeat"/>
    <property type="match status" value="2"/>
</dbReference>
<keyword evidence="11" id="KW-0732">Signal</keyword>
<gene>
    <name evidence="13" type="ORF">RRG08_024714</name>
</gene>
<dbReference type="GO" id="GO:0007156">
    <property type="term" value="P:homophilic cell adhesion via plasma membrane adhesion molecules"/>
    <property type="evidence" value="ECO:0007669"/>
    <property type="project" value="InterPro"/>
</dbReference>
<dbReference type="GO" id="GO:0005509">
    <property type="term" value="F:calcium ion binding"/>
    <property type="evidence" value="ECO:0007669"/>
    <property type="project" value="UniProtKB-UniRule"/>
</dbReference>
<evidence type="ECO:0000256" key="3">
    <source>
        <dbReference type="ARBA" id="ARBA00022737"/>
    </source>
</evidence>
<dbReference type="PRINTS" id="PR00205">
    <property type="entry name" value="CADHERIN"/>
</dbReference>
<keyword evidence="3" id="KW-0677">Repeat</keyword>
<dbReference type="Proteomes" id="UP001283361">
    <property type="component" value="Unassembled WGS sequence"/>
</dbReference>
<feature type="domain" description="Cadherin" evidence="12">
    <location>
        <begin position="26"/>
        <end position="142"/>
    </location>
</feature>
<feature type="region of interest" description="Disordered" evidence="10">
    <location>
        <begin position="239"/>
        <end position="287"/>
    </location>
</feature>
<evidence type="ECO:0000256" key="2">
    <source>
        <dbReference type="ARBA" id="ARBA00022692"/>
    </source>
</evidence>
<keyword evidence="2" id="KW-0812">Transmembrane</keyword>
<keyword evidence="7" id="KW-0472">Membrane</keyword>
<keyword evidence="14" id="KW-1185">Reference proteome</keyword>
<dbReference type="PANTHER" id="PTHR24028">
    <property type="entry name" value="CADHERIN-87A"/>
    <property type="match status" value="1"/>
</dbReference>
<dbReference type="PROSITE" id="PS50268">
    <property type="entry name" value="CADHERIN_2"/>
    <property type="match status" value="1"/>
</dbReference>
<evidence type="ECO:0000259" key="12">
    <source>
        <dbReference type="PROSITE" id="PS50268"/>
    </source>
</evidence>
<dbReference type="InterPro" id="IPR002126">
    <property type="entry name" value="Cadherin-like_dom"/>
</dbReference>
<dbReference type="EMBL" id="JAWDGP010006383">
    <property type="protein sequence ID" value="KAK3741968.1"/>
    <property type="molecule type" value="Genomic_DNA"/>
</dbReference>
<keyword evidence="4 9" id="KW-0106">Calcium</keyword>
<evidence type="ECO:0000256" key="10">
    <source>
        <dbReference type="SAM" id="MobiDB-lite"/>
    </source>
</evidence>
<keyword evidence="5" id="KW-0130">Cell adhesion</keyword>
<evidence type="ECO:0000256" key="9">
    <source>
        <dbReference type="PROSITE-ProRule" id="PRU00043"/>
    </source>
</evidence>
<feature type="signal peptide" evidence="11">
    <location>
        <begin position="1"/>
        <end position="25"/>
    </location>
</feature>
<reference evidence="13" key="1">
    <citation type="journal article" date="2023" name="G3 (Bethesda)">
        <title>A reference genome for the long-term kleptoplast-retaining sea slug Elysia crispata morphotype clarki.</title>
        <authorList>
            <person name="Eastman K.E."/>
            <person name="Pendleton A.L."/>
            <person name="Shaikh M.A."/>
            <person name="Suttiyut T."/>
            <person name="Ogas R."/>
            <person name="Tomko P."/>
            <person name="Gavelis G."/>
            <person name="Widhalm J.R."/>
            <person name="Wisecaver J.H."/>
        </authorList>
    </citation>
    <scope>NUCLEOTIDE SEQUENCE</scope>
    <source>
        <strain evidence="13">ECLA1</strain>
    </source>
</reference>
<comment type="subcellular location">
    <subcellularLocation>
        <location evidence="1">Membrane</location>
        <topology evidence="1">Single-pass membrane protein</topology>
    </subcellularLocation>
</comment>
<evidence type="ECO:0000313" key="13">
    <source>
        <dbReference type="EMBL" id="KAK3741968.1"/>
    </source>
</evidence>
<dbReference type="SMART" id="SM00112">
    <property type="entry name" value="CA"/>
    <property type="match status" value="1"/>
</dbReference>
<keyword evidence="6" id="KW-1133">Transmembrane helix</keyword>
<evidence type="ECO:0000256" key="7">
    <source>
        <dbReference type="ARBA" id="ARBA00023136"/>
    </source>
</evidence>
<dbReference type="InterPro" id="IPR013164">
    <property type="entry name" value="Cadherin_N"/>
</dbReference>
<evidence type="ECO:0000256" key="11">
    <source>
        <dbReference type="SAM" id="SignalP"/>
    </source>
</evidence>